<keyword evidence="6" id="KW-1185">Reference proteome</keyword>
<dbReference type="SUPFAM" id="SSF51445">
    <property type="entry name" value="(Trans)glycosidases"/>
    <property type="match status" value="1"/>
</dbReference>
<dbReference type="EMBL" id="FQXZ01000032">
    <property type="protein sequence ID" value="SHI24992.1"/>
    <property type="molecule type" value="Genomic_DNA"/>
</dbReference>
<dbReference type="GO" id="GO:0031218">
    <property type="term" value="F:arabinogalactan endo-1,4-beta-galactosidase activity"/>
    <property type="evidence" value="ECO:0007669"/>
    <property type="project" value="UniProtKB-EC"/>
</dbReference>
<organism evidence="5 6">
    <name type="scientific">Vibrio aerogenes CECT 7868</name>
    <dbReference type="NCBI Taxonomy" id="1216006"/>
    <lineage>
        <taxon>Bacteria</taxon>
        <taxon>Pseudomonadati</taxon>
        <taxon>Pseudomonadota</taxon>
        <taxon>Gammaproteobacteria</taxon>
        <taxon>Vibrionales</taxon>
        <taxon>Vibrionaceae</taxon>
        <taxon>Vibrio</taxon>
    </lineage>
</organism>
<dbReference type="Pfam" id="PF07745">
    <property type="entry name" value="Glyco_hydro_53"/>
    <property type="match status" value="1"/>
</dbReference>
<dbReference type="InterPro" id="IPR011683">
    <property type="entry name" value="Glyco_hydro_53"/>
</dbReference>
<dbReference type="PANTHER" id="PTHR34983:SF2">
    <property type="entry name" value="ENDO-BETA-1,4-GALACTANASE"/>
    <property type="match status" value="1"/>
</dbReference>
<proteinExistence type="inferred from homology"/>
<dbReference type="AlphaFoldDB" id="A0A1M5ZLF8"/>
<comment type="similarity">
    <text evidence="1 4">Belongs to the glycosyl hydrolase 53 family.</text>
</comment>
<evidence type="ECO:0000256" key="2">
    <source>
        <dbReference type="ARBA" id="ARBA00022801"/>
    </source>
</evidence>
<evidence type="ECO:0000256" key="3">
    <source>
        <dbReference type="ARBA" id="ARBA00023295"/>
    </source>
</evidence>
<evidence type="ECO:0000256" key="4">
    <source>
        <dbReference type="RuleBase" id="RU361192"/>
    </source>
</evidence>
<accession>A0A1M5ZLF8</accession>
<dbReference type="RefSeq" id="WP_261887402.1">
    <property type="nucleotide sequence ID" value="NZ_FQXZ01000032.1"/>
</dbReference>
<dbReference type="InterPro" id="IPR017853">
    <property type="entry name" value="GH"/>
</dbReference>
<dbReference type="Gene3D" id="3.20.20.80">
    <property type="entry name" value="Glycosidases"/>
    <property type="match status" value="1"/>
</dbReference>
<name>A0A1M5ZLF8_9VIBR</name>
<keyword evidence="3 4" id="KW-0326">Glycosidase</keyword>
<protein>
    <recommendedName>
        <fullName evidence="4">Arabinogalactan endo-beta-1,4-galactanase</fullName>
        <ecNumber evidence="4">3.2.1.89</ecNumber>
    </recommendedName>
</protein>
<dbReference type="GO" id="GO:0045490">
    <property type="term" value="P:pectin catabolic process"/>
    <property type="evidence" value="ECO:0007669"/>
    <property type="project" value="TreeGrafter"/>
</dbReference>
<dbReference type="PANTHER" id="PTHR34983">
    <property type="entry name" value="ARABINOGALACTAN ENDO-BETA-1,4-GALACTANASE A"/>
    <property type="match status" value="1"/>
</dbReference>
<reference evidence="5 6" key="1">
    <citation type="submission" date="2016-11" db="EMBL/GenBank/DDBJ databases">
        <authorList>
            <person name="Jaros S."/>
            <person name="Januszkiewicz K."/>
            <person name="Wedrychowicz H."/>
        </authorList>
    </citation>
    <scope>NUCLEOTIDE SEQUENCE [LARGE SCALE GENOMIC DNA]</scope>
    <source>
        <strain evidence="5 6">CECT 7868</strain>
    </source>
</reference>
<sequence>MKENTRAGEKIPVVLHLAKAGDNGAFRWWFDEITKHHVDYDIIGMSYYPFWHGPVAKVKANIDDVISRYHKPVLLVETAFPFTTKNGDSLANGYSGEGDIQGYEVSVKGQAHYLSDMMKMMNDIPDRMGLGIVYWEPAWLPVNGATWATQSGMDYINDHWGEGNSWENEALFDFDGESLPSLDVFNSK</sequence>
<comment type="catalytic activity">
    <reaction evidence="4">
        <text>The enzyme specifically hydrolyzes (1-&gt;4)-beta-D-galactosidic linkages in type I arabinogalactans.</text>
        <dbReference type="EC" id="3.2.1.89"/>
    </reaction>
</comment>
<gene>
    <name evidence="5" type="primary">ganB_2</name>
    <name evidence="5" type="ORF">VA7868_02882</name>
</gene>
<dbReference type="GO" id="GO:0015926">
    <property type="term" value="F:glucosidase activity"/>
    <property type="evidence" value="ECO:0007669"/>
    <property type="project" value="InterPro"/>
</dbReference>
<evidence type="ECO:0000256" key="1">
    <source>
        <dbReference type="ARBA" id="ARBA00010687"/>
    </source>
</evidence>
<dbReference type="STRING" id="1216006.VA7868_02882"/>
<dbReference type="Proteomes" id="UP000184608">
    <property type="component" value="Unassembled WGS sequence"/>
</dbReference>
<evidence type="ECO:0000313" key="5">
    <source>
        <dbReference type="EMBL" id="SHI24992.1"/>
    </source>
</evidence>
<keyword evidence="2 4" id="KW-0378">Hydrolase</keyword>
<dbReference type="EC" id="3.2.1.89" evidence="4"/>
<evidence type="ECO:0000313" key="6">
    <source>
        <dbReference type="Proteomes" id="UP000184608"/>
    </source>
</evidence>